<evidence type="ECO:0000256" key="3">
    <source>
        <dbReference type="ARBA" id="ARBA00022485"/>
    </source>
</evidence>
<dbReference type="CDD" id="cd21117">
    <property type="entry name" value="Twitch_MoaA"/>
    <property type="match status" value="1"/>
</dbReference>
<dbReference type="STRING" id="1297742.A176_002667"/>
<comment type="catalytic activity">
    <reaction evidence="12">
        <text>GTP + AH2 + S-adenosyl-L-methionine = (8S)-3',8-cyclo-7,8-dihydroguanosine 5'-triphosphate + 5'-deoxyadenosine + L-methionine + A + H(+)</text>
        <dbReference type="Rhea" id="RHEA:49576"/>
        <dbReference type="ChEBI" id="CHEBI:13193"/>
        <dbReference type="ChEBI" id="CHEBI:15378"/>
        <dbReference type="ChEBI" id="CHEBI:17319"/>
        <dbReference type="ChEBI" id="CHEBI:17499"/>
        <dbReference type="ChEBI" id="CHEBI:37565"/>
        <dbReference type="ChEBI" id="CHEBI:57844"/>
        <dbReference type="ChEBI" id="CHEBI:59789"/>
        <dbReference type="ChEBI" id="CHEBI:131766"/>
        <dbReference type="EC" id="4.1.99.22"/>
    </reaction>
</comment>
<dbReference type="SFLD" id="SFLDG01386">
    <property type="entry name" value="main_SPASM_domain-containing"/>
    <property type="match status" value="1"/>
</dbReference>
<sequence>MTTLAPQPATSALAPPLQDAQGRRMTYLRLSITDRCNFRCGYCSPASWGGKRDLLGPEELERITSVFARMGIRRVRLTGGEPMIRPDILDIARRIASVPGIQHLAITSNASHLERLAVPLREAGVTQLNLSLDTLCAETFRRISKQGDFAAVLRGIDAAAAAGYASLKLNVVVMRGVNDSEAPALVDFAHARGFVLRFIELMPFGQGTPVPTAELVEHLKASGLPLELEPDDAQDAATAGPARYWRAPSGRVGFISPLTQNFCGGCNRVRVASNGDLRSCLGGRAQAPLHQLIRGGATDVELAVAIRRALGDKPEGHRFTEPGNGATLLSMMGIGG</sequence>
<dbReference type="InterPro" id="IPR006638">
    <property type="entry name" value="Elp3/MiaA/NifB-like_rSAM"/>
</dbReference>
<dbReference type="GO" id="GO:0051539">
    <property type="term" value="F:4 iron, 4 sulfur cluster binding"/>
    <property type="evidence" value="ECO:0007669"/>
    <property type="project" value="UniProtKB-KW"/>
</dbReference>
<dbReference type="eggNOG" id="COG2896">
    <property type="taxonomic scope" value="Bacteria"/>
</dbReference>
<dbReference type="Pfam" id="PF06463">
    <property type="entry name" value="Mob_synth_C"/>
    <property type="match status" value="1"/>
</dbReference>
<dbReference type="InterPro" id="IPR000385">
    <property type="entry name" value="MoaA_NifB_PqqE_Fe-S-bd_CS"/>
</dbReference>
<dbReference type="Pfam" id="PF04055">
    <property type="entry name" value="Radical_SAM"/>
    <property type="match status" value="1"/>
</dbReference>
<reference evidence="14 15" key="1">
    <citation type="journal article" date="2016" name="PLoS ONE">
        <title>Complete Genome Sequence and Comparative Genomics of a Novel Myxobacterium Myxococcus hansupus.</title>
        <authorList>
            <person name="Sharma G."/>
            <person name="Narwani T."/>
            <person name="Subramanian S."/>
        </authorList>
    </citation>
    <scope>NUCLEOTIDE SEQUENCE [LARGE SCALE GENOMIC DNA]</scope>
    <source>
        <strain evidence="15">mixupus</strain>
    </source>
</reference>
<evidence type="ECO:0000256" key="4">
    <source>
        <dbReference type="ARBA" id="ARBA00022691"/>
    </source>
</evidence>
<evidence type="ECO:0000313" key="14">
    <source>
        <dbReference type="EMBL" id="AKQ65755.1"/>
    </source>
</evidence>
<dbReference type="PANTHER" id="PTHR22960">
    <property type="entry name" value="MOLYBDOPTERIN COFACTOR SYNTHESIS PROTEIN A"/>
    <property type="match status" value="1"/>
</dbReference>
<evidence type="ECO:0000256" key="5">
    <source>
        <dbReference type="ARBA" id="ARBA00022723"/>
    </source>
</evidence>
<evidence type="ECO:0000256" key="2">
    <source>
        <dbReference type="ARBA" id="ARBA00012167"/>
    </source>
</evidence>
<keyword evidence="10" id="KW-0501">Molybdenum cofactor biosynthesis</keyword>
<evidence type="ECO:0000256" key="8">
    <source>
        <dbReference type="ARBA" id="ARBA00023014"/>
    </source>
</evidence>
<evidence type="ECO:0000256" key="10">
    <source>
        <dbReference type="ARBA" id="ARBA00023150"/>
    </source>
</evidence>
<dbReference type="PROSITE" id="PS51918">
    <property type="entry name" value="RADICAL_SAM"/>
    <property type="match status" value="1"/>
</dbReference>
<dbReference type="EMBL" id="CP012109">
    <property type="protein sequence ID" value="AKQ65755.1"/>
    <property type="molecule type" value="Genomic_DNA"/>
</dbReference>
<dbReference type="PROSITE" id="PS01305">
    <property type="entry name" value="MOAA_NIFB_PQQE"/>
    <property type="match status" value="1"/>
</dbReference>
<gene>
    <name evidence="14" type="ORF">A176_002667</name>
</gene>
<evidence type="ECO:0000256" key="1">
    <source>
        <dbReference type="ARBA" id="ARBA00001966"/>
    </source>
</evidence>
<keyword evidence="11" id="KW-0456">Lyase</keyword>
<dbReference type="InterPro" id="IPR013785">
    <property type="entry name" value="Aldolase_TIM"/>
</dbReference>
<dbReference type="NCBIfam" id="TIGR02666">
    <property type="entry name" value="moaA"/>
    <property type="match status" value="1"/>
</dbReference>
<protein>
    <recommendedName>
        <fullName evidence="2">GTP 3',8-cyclase</fullName>
        <ecNumber evidence="2">4.1.99.22</ecNumber>
    </recommendedName>
</protein>
<dbReference type="KEGG" id="mym:A176_002667"/>
<keyword evidence="6" id="KW-0547">Nucleotide-binding</keyword>
<accession>A0A0H4WWM9</accession>
<feature type="domain" description="Radical SAM core" evidence="13">
    <location>
        <begin position="20"/>
        <end position="235"/>
    </location>
</feature>
<dbReference type="AlphaFoldDB" id="A0A0H4WWM9"/>
<dbReference type="Proteomes" id="UP000009026">
    <property type="component" value="Chromosome"/>
</dbReference>
<dbReference type="GO" id="GO:0046872">
    <property type="term" value="F:metal ion binding"/>
    <property type="evidence" value="ECO:0007669"/>
    <property type="project" value="UniProtKB-KW"/>
</dbReference>
<keyword evidence="7" id="KW-0408">Iron</keyword>
<keyword evidence="8" id="KW-0411">Iron-sulfur</keyword>
<dbReference type="EC" id="4.1.99.22" evidence="2"/>
<evidence type="ECO:0000313" key="15">
    <source>
        <dbReference type="Proteomes" id="UP000009026"/>
    </source>
</evidence>
<keyword evidence="5" id="KW-0479">Metal-binding</keyword>
<dbReference type="SUPFAM" id="SSF102114">
    <property type="entry name" value="Radical SAM enzymes"/>
    <property type="match status" value="1"/>
</dbReference>
<dbReference type="InterPro" id="IPR013483">
    <property type="entry name" value="MoaA"/>
</dbReference>
<dbReference type="GO" id="GO:0061799">
    <property type="term" value="F:cyclic pyranopterin monophosphate synthase activity"/>
    <property type="evidence" value="ECO:0007669"/>
    <property type="project" value="TreeGrafter"/>
</dbReference>
<dbReference type="PATRIC" id="fig|1297742.4.peg.2692"/>
<dbReference type="PANTHER" id="PTHR22960:SF0">
    <property type="entry name" value="MOLYBDENUM COFACTOR BIOSYNTHESIS PROTEIN 1"/>
    <property type="match status" value="1"/>
</dbReference>
<dbReference type="SFLD" id="SFLDG01067">
    <property type="entry name" value="SPASM/twitch_domain_containing"/>
    <property type="match status" value="1"/>
</dbReference>
<organism evidence="14 15">
    <name type="scientific">Pseudomyxococcus hansupus</name>
    <dbReference type="NCBI Taxonomy" id="1297742"/>
    <lineage>
        <taxon>Bacteria</taxon>
        <taxon>Pseudomonadati</taxon>
        <taxon>Myxococcota</taxon>
        <taxon>Myxococcia</taxon>
        <taxon>Myxococcales</taxon>
        <taxon>Cystobacterineae</taxon>
        <taxon>Myxococcaceae</taxon>
        <taxon>Pseudomyxococcus</taxon>
    </lineage>
</organism>
<evidence type="ECO:0000256" key="6">
    <source>
        <dbReference type="ARBA" id="ARBA00022741"/>
    </source>
</evidence>
<dbReference type="GO" id="GO:0061798">
    <property type="term" value="F:GTP 3',8'-cyclase activity"/>
    <property type="evidence" value="ECO:0007669"/>
    <property type="project" value="UniProtKB-EC"/>
</dbReference>
<keyword evidence="3" id="KW-0004">4Fe-4S</keyword>
<dbReference type="InterPro" id="IPR050105">
    <property type="entry name" value="MoCo_biosynth_MoaA/MoaC"/>
</dbReference>
<name>A0A0H4WWM9_9BACT</name>
<evidence type="ECO:0000256" key="7">
    <source>
        <dbReference type="ARBA" id="ARBA00023004"/>
    </source>
</evidence>
<dbReference type="CDD" id="cd01335">
    <property type="entry name" value="Radical_SAM"/>
    <property type="match status" value="1"/>
</dbReference>
<evidence type="ECO:0000256" key="11">
    <source>
        <dbReference type="ARBA" id="ARBA00023239"/>
    </source>
</evidence>
<dbReference type="SFLD" id="SFLDG01383">
    <property type="entry name" value="cyclic_pyranopterin_phosphate"/>
    <property type="match status" value="1"/>
</dbReference>
<dbReference type="SFLD" id="SFLDS00029">
    <property type="entry name" value="Radical_SAM"/>
    <property type="match status" value="1"/>
</dbReference>
<comment type="cofactor">
    <cofactor evidence="1">
        <name>[4Fe-4S] cluster</name>
        <dbReference type="ChEBI" id="CHEBI:49883"/>
    </cofactor>
</comment>
<keyword evidence="9" id="KW-0342">GTP-binding</keyword>
<dbReference type="GO" id="GO:0005525">
    <property type="term" value="F:GTP binding"/>
    <property type="evidence" value="ECO:0007669"/>
    <property type="project" value="UniProtKB-KW"/>
</dbReference>
<dbReference type="UniPathway" id="UPA00344"/>
<proteinExistence type="predicted"/>
<evidence type="ECO:0000256" key="12">
    <source>
        <dbReference type="ARBA" id="ARBA00048697"/>
    </source>
</evidence>
<dbReference type="InterPro" id="IPR058240">
    <property type="entry name" value="rSAM_sf"/>
</dbReference>
<dbReference type="InterPro" id="IPR007197">
    <property type="entry name" value="rSAM"/>
</dbReference>
<dbReference type="SMART" id="SM00729">
    <property type="entry name" value="Elp3"/>
    <property type="match status" value="1"/>
</dbReference>
<dbReference type="Gene3D" id="3.20.20.70">
    <property type="entry name" value="Aldolase class I"/>
    <property type="match status" value="1"/>
</dbReference>
<evidence type="ECO:0000259" key="13">
    <source>
        <dbReference type="PROSITE" id="PS51918"/>
    </source>
</evidence>
<dbReference type="InterPro" id="IPR040064">
    <property type="entry name" value="MoaA-like"/>
</dbReference>
<keyword evidence="15" id="KW-1185">Reference proteome</keyword>
<dbReference type="OrthoDB" id="9763993at2"/>
<dbReference type="RefSeq" id="WP_002638529.1">
    <property type="nucleotide sequence ID" value="NZ_CP012109.1"/>
</dbReference>
<evidence type="ECO:0000256" key="9">
    <source>
        <dbReference type="ARBA" id="ARBA00023134"/>
    </source>
</evidence>
<dbReference type="InterPro" id="IPR010505">
    <property type="entry name" value="MoaA_twitch"/>
</dbReference>
<dbReference type="GO" id="GO:0006777">
    <property type="term" value="P:Mo-molybdopterin cofactor biosynthetic process"/>
    <property type="evidence" value="ECO:0007669"/>
    <property type="project" value="UniProtKB-KW"/>
</dbReference>
<keyword evidence="4" id="KW-0949">S-adenosyl-L-methionine</keyword>